<keyword evidence="1" id="KW-1001">Plastid inner membrane</keyword>
<feature type="non-terminal residue" evidence="2">
    <location>
        <position position="62"/>
    </location>
</feature>
<dbReference type="InterPro" id="IPR008896">
    <property type="entry name" value="TIC214"/>
</dbReference>
<comment type="caution">
    <text evidence="1">Lacks conserved residue(s) required for the propagation of feature annotation.</text>
</comment>
<dbReference type="GO" id="GO:0009706">
    <property type="term" value="C:chloroplast inner membrane"/>
    <property type="evidence" value="ECO:0007669"/>
    <property type="project" value="UniProtKB-SubCell"/>
</dbReference>
<name>A0AAV7FG12_ARIFI</name>
<gene>
    <name evidence="1" type="primary">TIC214</name>
    <name evidence="2" type="ORF">H6P81_chloro000077</name>
</gene>
<evidence type="ECO:0000313" key="3">
    <source>
        <dbReference type="Proteomes" id="UP000825729"/>
    </source>
</evidence>
<keyword evidence="1" id="KW-0813">Transport</keyword>
<keyword evidence="3" id="KW-1185">Reference proteome</keyword>
<dbReference type="Pfam" id="PF05758">
    <property type="entry name" value="Ycf1"/>
    <property type="match status" value="1"/>
</dbReference>
<keyword evidence="1" id="KW-0472">Membrane</keyword>
<accession>A0AAV7FG12</accession>
<keyword evidence="1" id="KW-1133">Transmembrane helix</keyword>
<comment type="function">
    <text evidence="1">Involved in protein precursor import into chloroplasts. May be part of an intermediate translocation complex acting as a protein-conducting channel at the inner envelope.</text>
</comment>
<dbReference type="GO" id="GO:0015031">
    <property type="term" value="P:protein transport"/>
    <property type="evidence" value="ECO:0007669"/>
    <property type="project" value="UniProtKB-KW"/>
</dbReference>
<feature type="transmembrane region" description="Helical" evidence="1">
    <location>
        <begin position="27"/>
        <end position="52"/>
    </location>
</feature>
<comment type="subunit">
    <text evidence="1">Part of the Tic complex.</text>
</comment>
<keyword evidence="1 2" id="KW-0934">Plastid</keyword>
<sequence length="62" mass="6949">MILKFFLLGNPCNPCNPSSLCMKIININSVVTVGLLYGFLINLSIGPSYLFYLKIQFFEKGT</sequence>
<comment type="caution">
    <text evidence="2">The sequence shown here is derived from an EMBL/GenBank/DDBJ whole genome shotgun (WGS) entry which is preliminary data.</text>
</comment>
<proteinExistence type="inferred from homology"/>
<reference evidence="2 3" key="1">
    <citation type="submission" date="2021-07" db="EMBL/GenBank/DDBJ databases">
        <title>The Aristolochia fimbriata genome: insights into angiosperm evolution, floral development and chemical biosynthesis.</title>
        <authorList>
            <person name="Jiao Y."/>
        </authorList>
    </citation>
    <scope>NUCLEOTIDE SEQUENCE [LARGE SCALE GENOMIC DNA]</scope>
    <source>
        <strain evidence="2">IBCAS-2021</strain>
        <tissue evidence="2">Leaf</tissue>
    </source>
</reference>
<evidence type="ECO:0000313" key="2">
    <source>
        <dbReference type="EMBL" id="KAG9460145.1"/>
    </source>
</evidence>
<dbReference type="EMBL" id="JAINDJ010000001">
    <property type="protein sequence ID" value="KAG9460145.1"/>
    <property type="molecule type" value="Genomic_DNA"/>
</dbReference>
<geneLocation type="chloroplast" evidence="2"/>
<comment type="similarity">
    <text evidence="1">Belongs to the TIC214 family.</text>
</comment>
<protein>
    <recommendedName>
        <fullName evidence="1">Protein TIC 214</fullName>
    </recommendedName>
    <alternativeName>
        <fullName evidence="1">Translocon at the inner envelope membrane of chloroplasts 214</fullName>
    </alternativeName>
</protein>
<keyword evidence="1 2" id="KW-0150">Chloroplast</keyword>
<dbReference type="Proteomes" id="UP000825729">
    <property type="component" value="Unassembled WGS sequence"/>
</dbReference>
<keyword evidence="1" id="KW-0653">Protein transport</keyword>
<organism evidence="2 3">
    <name type="scientific">Aristolochia fimbriata</name>
    <name type="common">White veined hardy Dutchman's pipe vine</name>
    <dbReference type="NCBI Taxonomy" id="158543"/>
    <lineage>
        <taxon>Eukaryota</taxon>
        <taxon>Viridiplantae</taxon>
        <taxon>Streptophyta</taxon>
        <taxon>Embryophyta</taxon>
        <taxon>Tracheophyta</taxon>
        <taxon>Spermatophyta</taxon>
        <taxon>Magnoliopsida</taxon>
        <taxon>Magnoliidae</taxon>
        <taxon>Piperales</taxon>
        <taxon>Aristolochiaceae</taxon>
        <taxon>Aristolochia</taxon>
    </lineage>
</organism>
<dbReference type="AlphaFoldDB" id="A0AAV7FG12"/>
<keyword evidence="1" id="KW-0812">Transmembrane</keyword>
<evidence type="ECO:0000256" key="1">
    <source>
        <dbReference type="RuleBase" id="RU364085"/>
    </source>
</evidence>
<comment type="subcellular location">
    <subcellularLocation>
        <location evidence="1">Plastid</location>
        <location evidence="1">Chloroplast inner membrane</location>
    </subcellularLocation>
</comment>